<keyword evidence="7" id="KW-0677">Repeat</keyword>
<evidence type="ECO:0000256" key="5">
    <source>
        <dbReference type="ARBA" id="ARBA00022614"/>
    </source>
</evidence>
<feature type="domain" description="NB-ARC" evidence="11">
    <location>
        <begin position="720"/>
        <end position="889"/>
    </location>
</feature>
<dbReference type="InterPro" id="IPR032675">
    <property type="entry name" value="LRR_dom_sf"/>
</dbReference>
<keyword evidence="5" id="KW-0433">Leucine-rich repeat</keyword>
<evidence type="ECO:0000259" key="11">
    <source>
        <dbReference type="Pfam" id="PF00931"/>
    </source>
</evidence>
<dbReference type="PANTHER" id="PTHR23155:SF1152">
    <property type="entry name" value="AAA+ ATPASE DOMAIN-CONTAINING PROTEIN"/>
    <property type="match status" value="1"/>
</dbReference>
<dbReference type="InterPro" id="IPR058922">
    <property type="entry name" value="WHD_DRP"/>
</dbReference>
<dbReference type="CDD" id="cd14798">
    <property type="entry name" value="RX-CC_like"/>
    <property type="match status" value="1"/>
</dbReference>
<dbReference type="InterPro" id="IPR002182">
    <property type="entry name" value="NB-ARC"/>
</dbReference>
<comment type="function">
    <text evidence="1">Confers resistance to late blight (Phytophthora infestans) races carrying the avirulence gene Avr1. Resistance proteins guard the plant against pathogens that contain an appropriate avirulence protein via an indirect interaction with this avirulence protein. That triggers a defense system including the hypersensitive response, which restricts the pathogen growth.</text>
</comment>
<evidence type="ECO:0000256" key="9">
    <source>
        <dbReference type="ARBA" id="ARBA00022821"/>
    </source>
</evidence>
<accession>A0ABM4VZG1</accession>
<keyword evidence="9" id="KW-0611">Plant defense</keyword>
<comment type="subcellular location">
    <subcellularLocation>
        <location evidence="2">Cytoplasm</location>
    </subcellularLocation>
</comment>
<feature type="domain" description="Disease resistance protein winged helix" evidence="12">
    <location>
        <begin position="980"/>
        <end position="1043"/>
    </location>
</feature>
<organism evidence="13 14">
    <name type="scientific">Coffea arabica</name>
    <name type="common">Arabian coffee</name>
    <dbReference type="NCBI Taxonomy" id="13443"/>
    <lineage>
        <taxon>Eukaryota</taxon>
        <taxon>Viridiplantae</taxon>
        <taxon>Streptophyta</taxon>
        <taxon>Embryophyta</taxon>
        <taxon>Tracheophyta</taxon>
        <taxon>Spermatophyta</taxon>
        <taxon>Magnoliopsida</taxon>
        <taxon>eudicotyledons</taxon>
        <taxon>Gunneridae</taxon>
        <taxon>Pentapetalae</taxon>
        <taxon>asterids</taxon>
        <taxon>lamiids</taxon>
        <taxon>Gentianales</taxon>
        <taxon>Rubiaceae</taxon>
        <taxon>Ixoroideae</taxon>
        <taxon>Gardenieae complex</taxon>
        <taxon>Bertiereae - Coffeeae clade</taxon>
        <taxon>Coffeeae</taxon>
        <taxon>Coffea</taxon>
    </lineage>
</organism>
<sequence>MASSSSSSFDVLESAINELDQQLRSNVLQISGWFSLLNNHLHDLHFFAYLRTILICIHKSSDTDEVAKILGSLPVKVEAAFQEIAGDLNVASQKKYIPECPSKLHDVLHQSRVKVKLFKHQIEEALGHLSGCSLVLHSASLDYALWFNFIFSIEGMLHEISSVTDSIEEQKTIGLLKRDMKHLQHFLHGVLDFEYGFPSDPKVNSFLTHLTSVAVCIANWSLQYWIIKRDSIEKKSSIVQLQDLLRRIYPTTPEVLELNLNFLRALNKICNGPDEYFAESFLFFLLAIRDPYLGNLFVEERRDDILMELSSKSNQQYNIFIGLRSLIIYCISTNEPEEHNEDVQIILYEIKALLIEAGLFFPSESDHPSSEWQEKICLLQSEIFLKQQLKGSTIFVEGQFEDLKEVLTNLNYQSSALIVEVYREISSLYQSVRQNGTTEAKARISLFTLLSRILLFKVNSSCMELLKDNECSTFLKKDHIQTLLEGLKWFATCVTNDQLDNPENVELILTGIEAVSTRVRCLHHTFLRDRITEEMINKTILSFSELLDNLMLIKPELRKVHPQIQRSNFPKICGMGFIDDLIGSTQELLKHDPDSIALVKHQIEEIHSGLTFLRSFFMDITEPSEGHDALKDLGTSITDVACEVEYVIDFIEVGTGINWKHVLWLYDLLEEIRLIKMMVTNSYEKLTCYAMTQSANQISRQIVSQFGMTEINEEVVVLNDQAENVIVRLMRGTLQRDVVSIVGMPGIGKTTLAKKVYNDPNVAYHFHIRAWCSVSQGYQKRNVLLDILGNISISGLMDNMHHMRIEDLEVKLYQHLKQKRYLIVMDDVWGTESWSDLQSSLPNDGNGSRILITSRLHDVALKVKPDSDPLCLRLLSEDESWKLLRMKILHGGCSEELQEVGKKIAKRCEGLPLAIVAVAGLLARTEKNQDRWERIAESLSSKINDDPQSRCKDILQLSYNHLPDRLKACFLYMGAFVIDKDIPVRKLTRLWIAEGFIQGTKSLEDIAEAYLMDLIGRNLVMLSKRRSMGGVKTCRVHDILHDFCLAKATEENFLQLIARYDEPYAVSDDSDYGADSYDYYHPNPVTYERHRLFFCLNRKHFVKSRPSSSCARSLILFPTCDTYPRHPYDISFIALHFKLLRVLDLENINMGVCFPTGIELLIQLTYLAVSGDIDSVPQSIADLWKLETLIVKGLKDEKIILPDTIWCMVKLRHVVVNNHVIFISQDDKLGVSSQLDNLVTFSTLSFSSGKDTGMILQRLPNLRKLGCIFMESRDSLSVKFPELDTLTRLESLKMVYIGRPLTSIEFNLPLNLKKLTLSNFRLPWDHISAIGKRLQNLEVLKLLSRAFEGQTWDMREGEFIKLKYLMLDTLSIAQWNATSDHLPNLEQLVLRNCKKLEEVPFSLGEITTLQMIEVQSCKKSTEESAIRIGKEGWIEGLKIIVNQSIHV</sequence>
<dbReference type="RefSeq" id="XP_071924936.1">
    <property type="nucleotide sequence ID" value="XM_072068835.1"/>
</dbReference>
<evidence type="ECO:0000313" key="14">
    <source>
        <dbReference type="RefSeq" id="XP_071924936.1"/>
    </source>
</evidence>
<keyword evidence="6" id="KW-0381">Hypersensitive response</keyword>
<proteinExistence type="inferred from homology"/>
<evidence type="ECO:0000256" key="3">
    <source>
        <dbReference type="ARBA" id="ARBA00008894"/>
    </source>
</evidence>
<protein>
    <submittedName>
        <fullName evidence="14">Late blight resistance protein homolog R1A-4</fullName>
    </submittedName>
</protein>
<evidence type="ECO:0000256" key="6">
    <source>
        <dbReference type="ARBA" id="ARBA00022667"/>
    </source>
</evidence>
<dbReference type="InterPro" id="IPR042197">
    <property type="entry name" value="Apaf_helical"/>
</dbReference>
<evidence type="ECO:0000256" key="7">
    <source>
        <dbReference type="ARBA" id="ARBA00022737"/>
    </source>
</evidence>
<keyword evidence="8" id="KW-0547">Nucleotide-binding</keyword>
<evidence type="ECO:0000256" key="1">
    <source>
        <dbReference type="ARBA" id="ARBA00002074"/>
    </source>
</evidence>
<keyword evidence="10" id="KW-0067">ATP-binding</keyword>
<dbReference type="Pfam" id="PF00931">
    <property type="entry name" value="NB-ARC"/>
    <property type="match status" value="1"/>
</dbReference>
<evidence type="ECO:0000256" key="2">
    <source>
        <dbReference type="ARBA" id="ARBA00004496"/>
    </source>
</evidence>
<gene>
    <name evidence="14" type="primary">LOC113713842</name>
</gene>
<dbReference type="Gene3D" id="1.10.8.430">
    <property type="entry name" value="Helical domain of apoptotic protease-activating factors"/>
    <property type="match status" value="1"/>
</dbReference>
<dbReference type="InterPro" id="IPR044974">
    <property type="entry name" value="Disease_R_plants"/>
</dbReference>
<dbReference type="InterPro" id="IPR036388">
    <property type="entry name" value="WH-like_DNA-bd_sf"/>
</dbReference>
<keyword evidence="4" id="KW-0963">Cytoplasm</keyword>
<evidence type="ECO:0000256" key="10">
    <source>
        <dbReference type="ARBA" id="ARBA00022840"/>
    </source>
</evidence>
<evidence type="ECO:0000256" key="8">
    <source>
        <dbReference type="ARBA" id="ARBA00022741"/>
    </source>
</evidence>
<dbReference type="InterPro" id="IPR038005">
    <property type="entry name" value="RX-like_CC"/>
</dbReference>
<dbReference type="PANTHER" id="PTHR23155">
    <property type="entry name" value="DISEASE RESISTANCE PROTEIN RP"/>
    <property type="match status" value="1"/>
</dbReference>
<evidence type="ECO:0000256" key="4">
    <source>
        <dbReference type="ARBA" id="ARBA00022490"/>
    </source>
</evidence>
<reference evidence="14" key="1">
    <citation type="submission" date="2025-08" db="UniProtKB">
        <authorList>
            <consortium name="RefSeq"/>
        </authorList>
    </citation>
    <scope>IDENTIFICATION</scope>
    <source>
        <tissue evidence="14">Leaves</tissue>
    </source>
</reference>
<evidence type="ECO:0000313" key="13">
    <source>
        <dbReference type="Proteomes" id="UP001652660"/>
    </source>
</evidence>
<comment type="similarity">
    <text evidence="3">Belongs to the disease resistance NB-LRR family.</text>
</comment>
<dbReference type="Gene3D" id="3.40.50.300">
    <property type="entry name" value="P-loop containing nucleotide triphosphate hydrolases"/>
    <property type="match status" value="1"/>
</dbReference>
<dbReference type="Proteomes" id="UP001652660">
    <property type="component" value="Chromosome 10c"/>
</dbReference>
<dbReference type="GeneID" id="113713842"/>
<name>A0ABM4VZG1_COFAR</name>
<dbReference type="SUPFAM" id="SSF52058">
    <property type="entry name" value="L domain-like"/>
    <property type="match status" value="1"/>
</dbReference>
<dbReference type="Pfam" id="PF23559">
    <property type="entry name" value="WHD_DRP"/>
    <property type="match status" value="1"/>
</dbReference>
<dbReference type="SUPFAM" id="SSF52540">
    <property type="entry name" value="P-loop containing nucleoside triphosphate hydrolases"/>
    <property type="match status" value="1"/>
</dbReference>
<evidence type="ECO:0000259" key="12">
    <source>
        <dbReference type="Pfam" id="PF23559"/>
    </source>
</evidence>
<dbReference type="Gene3D" id="1.10.10.10">
    <property type="entry name" value="Winged helix-like DNA-binding domain superfamily/Winged helix DNA-binding domain"/>
    <property type="match status" value="1"/>
</dbReference>
<dbReference type="PRINTS" id="PR00364">
    <property type="entry name" value="DISEASERSIST"/>
</dbReference>
<keyword evidence="13" id="KW-1185">Reference proteome</keyword>
<dbReference type="InterPro" id="IPR027417">
    <property type="entry name" value="P-loop_NTPase"/>
</dbReference>
<dbReference type="Gene3D" id="3.80.10.10">
    <property type="entry name" value="Ribonuclease Inhibitor"/>
    <property type="match status" value="1"/>
</dbReference>